<reference evidence="1" key="1">
    <citation type="submission" date="2021-06" db="EMBL/GenBank/DDBJ databases">
        <authorList>
            <person name="Kallberg Y."/>
            <person name="Tangrot J."/>
            <person name="Rosling A."/>
        </authorList>
    </citation>
    <scope>NUCLEOTIDE SEQUENCE</scope>
    <source>
        <strain evidence="1">IL203A</strain>
    </source>
</reference>
<evidence type="ECO:0000313" key="2">
    <source>
        <dbReference type="Proteomes" id="UP000789702"/>
    </source>
</evidence>
<protein>
    <submittedName>
        <fullName evidence="1">1560_t:CDS:1</fullName>
    </submittedName>
</protein>
<organism evidence="1 2">
    <name type="scientific">Dentiscutata heterogama</name>
    <dbReference type="NCBI Taxonomy" id="1316150"/>
    <lineage>
        <taxon>Eukaryota</taxon>
        <taxon>Fungi</taxon>
        <taxon>Fungi incertae sedis</taxon>
        <taxon>Mucoromycota</taxon>
        <taxon>Glomeromycotina</taxon>
        <taxon>Glomeromycetes</taxon>
        <taxon>Diversisporales</taxon>
        <taxon>Gigasporaceae</taxon>
        <taxon>Dentiscutata</taxon>
    </lineage>
</organism>
<dbReference type="EMBL" id="CAJVPU010001855">
    <property type="protein sequence ID" value="CAG8490042.1"/>
    <property type="molecule type" value="Genomic_DNA"/>
</dbReference>
<accession>A0ACA9KSZ2</accession>
<gene>
    <name evidence="1" type="ORF">DHETER_LOCUS2515</name>
</gene>
<proteinExistence type="predicted"/>
<evidence type="ECO:0000313" key="1">
    <source>
        <dbReference type="EMBL" id="CAG8490042.1"/>
    </source>
</evidence>
<name>A0ACA9KSZ2_9GLOM</name>
<sequence>MQYSPGIEPDLDQDYFSQHAYTSNSFNQLTLEETSNYRSLTPSTLPETGNFQPFSPRTPAETLNYRYYTRSTPDTSDLLRSLQKPDAIFEPNVVDIVSSLVSESVENIGQIFGSLCHSYTGEPSKIQLLSDLYDEFASSDTQPKADSVCKDALMNILLEKYDTVKIDQVVKDNIQALNPVIPLIQSSYWRRAIYALSEKYPEGQFLNILIRKIADANYINEIKHLKSASTNIDVFSKVLLDQFDNLITADEAGVSQSMPDLIKTAVQHPHSYLFVQALIKHLSQERNGYPLRKLAKELEKGVSNNNMELVDNLRNLIAAPPQPIAQSILRIPPTPGDIVNLHKQYSQEPLPSPIYLRDPQLLCKNENWLLNNAFVPSEKTLNLKQDLKEKYLYLAAYAASAEERDDGTIDDSRVNTTFETLKKLQATLSRKGVIGLEFNSIVKDLLIYIDTPIASMATIFWIKYILRETAYYEKHFKTNEVPLPHYVLEEIAFRHQYQRFHVFNAYKAELESSTRFTPEVMTALRRQLMERMAYLVQIGFVMQVMTYVEKNLSRLDEKLVITACGPPYSEEFYISMLKLIDFAKVQLDSQLDTRPMIVQFF</sequence>
<dbReference type="Proteomes" id="UP000789702">
    <property type="component" value="Unassembled WGS sequence"/>
</dbReference>
<comment type="caution">
    <text evidence="1">The sequence shown here is derived from an EMBL/GenBank/DDBJ whole genome shotgun (WGS) entry which is preliminary data.</text>
</comment>
<keyword evidence="2" id="KW-1185">Reference proteome</keyword>
<feature type="non-terminal residue" evidence="1">
    <location>
        <position position="601"/>
    </location>
</feature>